<accession>A0A1S1M495</accession>
<evidence type="ECO:0000313" key="7">
    <source>
        <dbReference type="Proteomes" id="UP000179441"/>
    </source>
</evidence>
<keyword evidence="2" id="KW-0229">DNA integration</keyword>
<dbReference type="Proteomes" id="UP000179441">
    <property type="component" value="Unassembled WGS sequence"/>
</dbReference>
<dbReference type="GO" id="GO:0003677">
    <property type="term" value="F:DNA binding"/>
    <property type="evidence" value="ECO:0007669"/>
    <property type="project" value="UniProtKB-KW"/>
</dbReference>
<keyword evidence="3" id="KW-0238">DNA-binding</keyword>
<organism evidence="6 7">
    <name type="scientific">Mycobacteroides chelonae</name>
    <name type="common">Mycobacterium chelonae</name>
    <dbReference type="NCBI Taxonomy" id="1774"/>
    <lineage>
        <taxon>Bacteria</taxon>
        <taxon>Bacillati</taxon>
        <taxon>Actinomycetota</taxon>
        <taxon>Actinomycetes</taxon>
        <taxon>Mycobacteriales</taxon>
        <taxon>Mycobacteriaceae</taxon>
        <taxon>Mycobacteroides</taxon>
    </lineage>
</organism>
<dbReference type="GO" id="GO:0006310">
    <property type="term" value="P:DNA recombination"/>
    <property type="evidence" value="ECO:0007669"/>
    <property type="project" value="UniProtKB-KW"/>
</dbReference>
<dbReference type="PANTHER" id="PTHR30629:SF6">
    <property type="entry name" value="PROPHAGE INTEGRASE INTA-RELATED"/>
    <property type="match status" value="1"/>
</dbReference>
<dbReference type="CDD" id="cd01189">
    <property type="entry name" value="INT_ICEBs1_C_like"/>
    <property type="match status" value="1"/>
</dbReference>
<reference evidence="6 7" key="1">
    <citation type="submission" date="2016-10" db="EMBL/GenBank/DDBJ databases">
        <title>Evaluation of Human, Veterinary and Environmental Mycobacterium chelonae Isolates by Core Genome Phylogenomic Analysis, Targeted Gene Comparison, and Anti-microbial Susceptibility Patterns: A Tale of Mistaken Identities.</title>
        <authorList>
            <person name="Fogelson S.B."/>
            <person name="Camus A.C."/>
            <person name="Lorenz W."/>
            <person name="Vasireddy R."/>
            <person name="Vasireddy S."/>
            <person name="Smith T."/>
            <person name="Brown-Elliott B.A."/>
            <person name="Wallace R.J.Jr."/>
            <person name="Hasan N.A."/>
            <person name="Reischl U."/>
            <person name="Sanchez S."/>
        </authorList>
    </citation>
    <scope>NUCLEOTIDE SEQUENCE [LARGE SCALE GENOMIC DNA]</scope>
    <source>
        <strain evidence="6 7">15518</strain>
    </source>
</reference>
<evidence type="ECO:0000256" key="1">
    <source>
        <dbReference type="ARBA" id="ARBA00008857"/>
    </source>
</evidence>
<name>A0A1S1M495_MYCCH</name>
<evidence type="ECO:0000259" key="5">
    <source>
        <dbReference type="PROSITE" id="PS51898"/>
    </source>
</evidence>
<dbReference type="InterPro" id="IPR002104">
    <property type="entry name" value="Integrase_catalytic"/>
</dbReference>
<dbReference type="GO" id="GO:0015074">
    <property type="term" value="P:DNA integration"/>
    <property type="evidence" value="ECO:0007669"/>
    <property type="project" value="UniProtKB-KW"/>
</dbReference>
<dbReference type="Gene3D" id="1.10.443.10">
    <property type="entry name" value="Intergrase catalytic core"/>
    <property type="match status" value="1"/>
</dbReference>
<dbReference type="InterPro" id="IPR050808">
    <property type="entry name" value="Phage_Integrase"/>
</dbReference>
<dbReference type="InterPro" id="IPR013762">
    <property type="entry name" value="Integrase-like_cat_sf"/>
</dbReference>
<protein>
    <submittedName>
        <fullName evidence="6">Site-specific integrase</fullName>
    </submittedName>
</protein>
<dbReference type="SUPFAM" id="SSF56349">
    <property type="entry name" value="DNA breaking-rejoining enzymes"/>
    <property type="match status" value="1"/>
</dbReference>
<dbReference type="InterPro" id="IPR010998">
    <property type="entry name" value="Integrase_recombinase_N"/>
</dbReference>
<evidence type="ECO:0000256" key="2">
    <source>
        <dbReference type="ARBA" id="ARBA00022908"/>
    </source>
</evidence>
<comment type="caution">
    <text evidence="6">The sequence shown here is derived from an EMBL/GenBank/DDBJ whole genome shotgun (WGS) entry which is preliminary data.</text>
</comment>
<dbReference type="Gene3D" id="1.10.150.130">
    <property type="match status" value="1"/>
</dbReference>
<dbReference type="PROSITE" id="PS51898">
    <property type="entry name" value="TYR_RECOMBINASE"/>
    <property type="match status" value="1"/>
</dbReference>
<gene>
    <name evidence="6" type="ORF">BKG84_03845</name>
</gene>
<proteinExistence type="inferred from homology"/>
<feature type="domain" description="Tyr recombinase" evidence="5">
    <location>
        <begin position="183"/>
        <end position="381"/>
    </location>
</feature>
<dbReference type="AlphaFoldDB" id="A0A1S1M495"/>
<comment type="similarity">
    <text evidence="1">Belongs to the 'phage' integrase family.</text>
</comment>
<keyword evidence="7" id="KW-1185">Reference proteome</keyword>
<dbReference type="PANTHER" id="PTHR30629">
    <property type="entry name" value="PROPHAGE INTEGRASE"/>
    <property type="match status" value="1"/>
</dbReference>
<dbReference type="Pfam" id="PF00589">
    <property type="entry name" value="Phage_integrase"/>
    <property type="match status" value="1"/>
</dbReference>
<sequence length="389" mass="42454">MAGRPPLRIGQHGKITRTALGGGVWLARCRFRDSDGVTRIVERRGPEGDQRGKGAEDALIEALATRRPPGSADEITLDSKVIDLVNAHIDRLEEDGRATRTVDTYRYASSKLSKFLGGVRVGEATAARCDAAIRSMKTAHGPTMARQSRTIMKGGLQLAVMATVLGANPVRDVSPISAGESTKGAAGLTREQLKGLLSSIRESEYCRSRDLSDPIVIFIATGLRRSELLGLRWADFNEKQRTLTVSGNVVRVAGKGLVRFDGAKTKLSRRTVSLPKFAVEVLCRRRQVPFVGEQDVIFASSTGTLRDPDNFGAQWRKVRDDLGVADVTSHSFRKSIGTLIDEDGMSARVGADQLGHSKVSMTQDRYMVRGRVHKEVAEMLDRELGISDE</sequence>
<evidence type="ECO:0000256" key="3">
    <source>
        <dbReference type="ARBA" id="ARBA00023125"/>
    </source>
</evidence>
<dbReference type="EMBL" id="MLIS01000001">
    <property type="protein sequence ID" value="OHU77658.1"/>
    <property type="molecule type" value="Genomic_DNA"/>
</dbReference>
<keyword evidence="4" id="KW-0233">DNA recombination</keyword>
<dbReference type="InterPro" id="IPR011010">
    <property type="entry name" value="DNA_brk_join_enz"/>
</dbReference>
<evidence type="ECO:0000256" key="4">
    <source>
        <dbReference type="ARBA" id="ARBA00023172"/>
    </source>
</evidence>
<evidence type="ECO:0000313" key="6">
    <source>
        <dbReference type="EMBL" id="OHU77658.1"/>
    </source>
</evidence>